<feature type="compositionally biased region" description="Basic and acidic residues" evidence="1">
    <location>
        <begin position="107"/>
        <end position="119"/>
    </location>
</feature>
<evidence type="ECO:0000313" key="4">
    <source>
        <dbReference type="Proteomes" id="UP001497644"/>
    </source>
</evidence>
<keyword evidence="4" id="KW-1185">Reference proteome</keyword>
<gene>
    <name evidence="3" type="ORF">LPLAT_LOCUS1380</name>
</gene>
<evidence type="ECO:0000256" key="2">
    <source>
        <dbReference type="SAM" id="SignalP"/>
    </source>
</evidence>
<dbReference type="Proteomes" id="UP001497644">
    <property type="component" value="Chromosome 10"/>
</dbReference>
<feature type="signal peptide" evidence="2">
    <location>
        <begin position="1"/>
        <end position="18"/>
    </location>
</feature>
<proteinExistence type="predicted"/>
<accession>A0AAV2N4P6</accession>
<keyword evidence="2" id="KW-0732">Signal</keyword>
<organism evidence="3 4">
    <name type="scientific">Lasius platythorax</name>
    <dbReference type="NCBI Taxonomy" id="488582"/>
    <lineage>
        <taxon>Eukaryota</taxon>
        <taxon>Metazoa</taxon>
        <taxon>Ecdysozoa</taxon>
        <taxon>Arthropoda</taxon>
        <taxon>Hexapoda</taxon>
        <taxon>Insecta</taxon>
        <taxon>Pterygota</taxon>
        <taxon>Neoptera</taxon>
        <taxon>Endopterygota</taxon>
        <taxon>Hymenoptera</taxon>
        <taxon>Apocrita</taxon>
        <taxon>Aculeata</taxon>
        <taxon>Formicoidea</taxon>
        <taxon>Formicidae</taxon>
        <taxon>Formicinae</taxon>
        <taxon>Lasius</taxon>
        <taxon>Lasius</taxon>
    </lineage>
</organism>
<reference evidence="3" key="1">
    <citation type="submission" date="2024-04" db="EMBL/GenBank/DDBJ databases">
        <authorList>
            <consortium name="Molecular Ecology Group"/>
        </authorList>
    </citation>
    <scope>NUCLEOTIDE SEQUENCE</scope>
</reference>
<feature type="region of interest" description="Disordered" evidence="1">
    <location>
        <begin position="107"/>
        <end position="128"/>
    </location>
</feature>
<sequence>MSLRDLVLLIAIVGYSTTSSSIIRPQRLLIIRLLPKPMRSLEDIPDRWKRVHPEPRAPQVEIHLMKDYVSPDEKWAFSNEYKYSEQDYDAVAKVTSTTDEKKVPRIENNDMDTREKEGENNDDVQDNIVMPDGFIPQIGSRNIITAPTYCPKGQKKDSRGRCRTVIT</sequence>
<evidence type="ECO:0000313" key="3">
    <source>
        <dbReference type="EMBL" id="CAL1674843.1"/>
    </source>
</evidence>
<feature type="chain" id="PRO_5043920740" evidence="2">
    <location>
        <begin position="19"/>
        <end position="167"/>
    </location>
</feature>
<dbReference type="EMBL" id="OZ034833">
    <property type="protein sequence ID" value="CAL1674843.1"/>
    <property type="molecule type" value="Genomic_DNA"/>
</dbReference>
<evidence type="ECO:0000256" key="1">
    <source>
        <dbReference type="SAM" id="MobiDB-lite"/>
    </source>
</evidence>
<dbReference type="AlphaFoldDB" id="A0AAV2N4P6"/>
<name>A0AAV2N4P6_9HYME</name>
<protein>
    <submittedName>
        <fullName evidence="3">Uncharacterized protein</fullName>
    </submittedName>
</protein>